<dbReference type="EMBL" id="LXQA010275457">
    <property type="protein sequence ID" value="MCI40074.1"/>
    <property type="molecule type" value="Genomic_DNA"/>
</dbReference>
<protein>
    <submittedName>
        <fullName evidence="1">Uncharacterized protein</fullName>
    </submittedName>
</protein>
<organism evidence="1 2">
    <name type="scientific">Trifolium medium</name>
    <dbReference type="NCBI Taxonomy" id="97028"/>
    <lineage>
        <taxon>Eukaryota</taxon>
        <taxon>Viridiplantae</taxon>
        <taxon>Streptophyta</taxon>
        <taxon>Embryophyta</taxon>
        <taxon>Tracheophyta</taxon>
        <taxon>Spermatophyta</taxon>
        <taxon>Magnoliopsida</taxon>
        <taxon>eudicotyledons</taxon>
        <taxon>Gunneridae</taxon>
        <taxon>Pentapetalae</taxon>
        <taxon>rosids</taxon>
        <taxon>fabids</taxon>
        <taxon>Fabales</taxon>
        <taxon>Fabaceae</taxon>
        <taxon>Papilionoideae</taxon>
        <taxon>50 kb inversion clade</taxon>
        <taxon>NPAAA clade</taxon>
        <taxon>Hologalegina</taxon>
        <taxon>IRL clade</taxon>
        <taxon>Trifolieae</taxon>
        <taxon>Trifolium</taxon>
    </lineage>
</organism>
<name>A0A392RVJ0_9FABA</name>
<accession>A0A392RVJ0</accession>
<reference evidence="1 2" key="1">
    <citation type="journal article" date="2018" name="Front. Plant Sci.">
        <title>Red Clover (Trifolium pratense) and Zigzag Clover (T. medium) - A Picture of Genomic Similarities and Differences.</title>
        <authorList>
            <person name="Dluhosova J."/>
            <person name="Istvanek J."/>
            <person name="Nedelnik J."/>
            <person name="Repkova J."/>
        </authorList>
    </citation>
    <scope>NUCLEOTIDE SEQUENCE [LARGE SCALE GENOMIC DNA]</scope>
    <source>
        <strain evidence="2">cv. 10/8</strain>
        <tissue evidence="1">Leaf</tissue>
    </source>
</reference>
<keyword evidence="2" id="KW-1185">Reference proteome</keyword>
<evidence type="ECO:0000313" key="1">
    <source>
        <dbReference type="EMBL" id="MCI40074.1"/>
    </source>
</evidence>
<comment type="caution">
    <text evidence="1">The sequence shown here is derived from an EMBL/GenBank/DDBJ whole genome shotgun (WGS) entry which is preliminary data.</text>
</comment>
<sequence>MASLPFHFLSVSGNNAHVLRRCVSDLCQSSEQSTPMMMAKESGLPPLPPKLTRCMSADVKSVSHSLNTEDNTPDSKVNKIDLFMIWDHGF</sequence>
<dbReference type="AlphaFoldDB" id="A0A392RVJ0"/>
<dbReference type="Proteomes" id="UP000265520">
    <property type="component" value="Unassembled WGS sequence"/>
</dbReference>
<proteinExistence type="predicted"/>
<evidence type="ECO:0000313" key="2">
    <source>
        <dbReference type="Proteomes" id="UP000265520"/>
    </source>
</evidence>